<dbReference type="Proteomes" id="UP000507470">
    <property type="component" value="Unassembled WGS sequence"/>
</dbReference>
<reference evidence="13 14" key="1">
    <citation type="submission" date="2020-06" db="EMBL/GenBank/DDBJ databases">
        <authorList>
            <person name="Li R."/>
            <person name="Bekaert M."/>
        </authorList>
    </citation>
    <scope>NUCLEOTIDE SEQUENCE [LARGE SCALE GENOMIC DNA]</scope>
    <source>
        <strain evidence="14">wild</strain>
    </source>
</reference>
<evidence type="ECO:0000256" key="3">
    <source>
        <dbReference type="ARBA" id="ARBA00022692"/>
    </source>
</evidence>
<evidence type="ECO:0000256" key="2">
    <source>
        <dbReference type="ARBA" id="ARBA00022475"/>
    </source>
</evidence>
<evidence type="ECO:0000256" key="9">
    <source>
        <dbReference type="ARBA" id="ARBA00023224"/>
    </source>
</evidence>
<organism evidence="13 14">
    <name type="scientific">Mytilus coruscus</name>
    <name type="common">Sea mussel</name>
    <dbReference type="NCBI Taxonomy" id="42192"/>
    <lineage>
        <taxon>Eukaryota</taxon>
        <taxon>Metazoa</taxon>
        <taxon>Spiralia</taxon>
        <taxon>Lophotrochozoa</taxon>
        <taxon>Mollusca</taxon>
        <taxon>Bivalvia</taxon>
        <taxon>Autobranchia</taxon>
        <taxon>Pteriomorphia</taxon>
        <taxon>Mytilida</taxon>
        <taxon>Mytiloidea</taxon>
        <taxon>Mytilidae</taxon>
        <taxon>Mytilinae</taxon>
        <taxon>Mytilus</taxon>
    </lineage>
</organism>
<keyword evidence="8" id="KW-0325">Glycoprotein</keyword>
<evidence type="ECO:0000313" key="14">
    <source>
        <dbReference type="Proteomes" id="UP000507470"/>
    </source>
</evidence>
<keyword evidence="5" id="KW-0297">G-protein coupled receptor</keyword>
<dbReference type="GO" id="GO:0004930">
    <property type="term" value="F:G protein-coupled receptor activity"/>
    <property type="evidence" value="ECO:0007669"/>
    <property type="project" value="UniProtKB-KW"/>
</dbReference>
<keyword evidence="3 11" id="KW-0812">Transmembrane</keyword>
<keyword evidence="2" id="KW-1003">Cell membrane</keyword>
<evidence type="ECO:0000313" key="13">
    <source>
        <dbReference type="EMBL" id="CAC5395438.1"/>
    </source>
</evidence>
<dbReference type="Pfam" id="PF00001">
    <property type="entry name" value="7tm_1"/>
    <property type="match status" value="1"/>
</dbReference>
<dbReference type="PANTHER" id="PTHR24246">
    <property type="entry name" value="OLFACTORY RECEPTOR AND ADENOSINE RECEPTOR"/>
    <property type="match status" value="1"/>
</dbReference>
<evidence type="ECO:0000259" key="12">
    <source>
        <dbReference type="PROSITE" id="PS50262"/>
    </source>
</evidence>
<protein>
    <recommendedName>
        <fullName evidence="12">G-protein coupled receptors family 1 profile domain-containing protein</fullName>
    </recommendedName>
</protein>
<comment type="subcellular location">
    <subcellularLocation>
        <location evidence="1">Cell membrane</location>
        <topology evidence="1">Multi-pass membrane protein</topology>
    </subcellularLocation>
</comment>
<evidence type="ECO:0000256" key="1">
    <source>
        <dbReference type="ARBA" id="ARBA00004651"/>
    </source>
</evidence>
<feature type="transmembrane region" description="Helical" evidence="11">
    <location>
        <begin position="189"/>
        <end position="214"/>
    </location>
</feature>
<dbReference type="AlphaFoldDB" id="A0A6J8CG36"/>
<keyword evidence="14" id="KW-1185">Reference proteome</keyword>
<feature type="compositionally biased region" description="Polar residues" evidence="10">
    <location>
        <begin position="247"/>
        <end position="267"/>
    </location>
</feature>
<keyword evidence="9" id="KW-0807">Transducer</keyword>
<evidence type="ECO:0000256" key="11">
    <source>
        <dbReference type="SAM" id="Phobius"/>
    </source>
</evidence>
<sequence>MSNTSGFAEVIKSANETGPQVQEPYLSPSLFVVLITGLAIFILNVCCLVVLSKEKKLTKKRFYKLTICLSVSDSAIGLISSVLSFQTIYYISTGNGLAPFCFLFTSLITTTILFSLLQTLLICLDRLIATFPAVRNPCQNVSVVLATAVLFSFCATFVFPMYVVLGNVWAPACSIHYILRKNRLTVLSIIQPTMLAIISIIVIIYIIIILRVFLSWKRVHPHWSEIQRQQMKNSSSYQISRETSFSRQAVTDETTSSHSFIRTTVQNPERHNPNRNGQSESKRIWKTSVTLGMLVLIMLLSVLPKAALGLAEVYDPFNIKIQQAVRTADLFLFLNPLLDPVVYVLRIPSFRKRLKCK</sequence>
<keyword evidence="6 11" id="KW-0472">Membrane</keyword>
<accession>A0A6J8CG36</accession>
<keyword evidence="7" id="KW-0675">Receptor</keyword>
<keyword evidence="4 11" id="KW-1133">Transmembrane helix</keyword>
<evidence type="ECO:0000256" key="5">
    <source>
        <dbReference type="ARBA" id="ARBA00023040"/>
    </source>
</evidence>
<evidence type="ECO:0000256" key="7">
    <source>
        <dbReference type="ARBA" id="ARBA00023170"/>
    </source>
</evidence>
<dbReference type="OrthoDB" id="6189472at2759"/>
<name>A0A6J8CG36_MYTCO</name>
<dbReference type="PANTHER" id="PTHR24246:SF27">
    <property type="entry name" value="ADENOSINE RECEPTOR, ISOFORM A"/>
    <property type="match status" value="1"/>
</dbReference>
<proteinExistence type="predicted"/>
<feature type="transmembrane region" description="Helical" evidence="11">
    <location>
        <begin position="63"/>
        <end position="91"/>
    </location>
</feature>
<feature type="transmembrane region" description="Helical" evidence="11">
    <location>
        <begin position="143"/>
        <end position="169"/>
    </location>
</feature>
<evidence type="ECO:0000256" key="10">
    <source>
        <dbReference type="SAM" id="MobiDB-lite"/>
    </source>
</evidence>
<dbReference type="InterPro" id="IPR000276">
    <property type="entry name" value="GPCR_Rhodpsn"/>
</dbReference>
<evidence type="ECO:0000256" key="6">
    <source>
        <dbReference type="ARBA" id="ARBA00023136"/>
    </source>
</evidence>
<gene>
    <name evidence="13" type="ORF">MCOR_30111</name>
</gene>
<dbReference type="InterPro" id="IPR017452">
    <property type="entry name" value="GPCR_Rhodpsn_7TM"/>
</dbReference>
<evidence type="ECO:0000256" key="4">
    <source>
        <dbReference type="ARBA" id="ARBA00022989"/>
    </source>
</evidence>
<feature type="transmembrane region" description="Helical" evidence="11">
    <location>
        <begin position="284"/>
        <end position="304"/>
    </location>
</feature>
<dbReference type="PROSITE" id="PS50262">
    <property type="entry name" value="G_PROTEIN_RECEP_F1_2"/>
    <property type="match status" value="1"/>
</dbReference>
<feature type="domain" description="G-protein coupled receptors family 1 profile" evidence="12">
    <location>
        <begin position="43"/>
        <end position="343"/>
    </location>
</feature>
<dbReference type="SUPFAM" id="SSF81321">
    <property type="entry name" value="Family A G protein-coupled receptor-like"/>
    <property type="match status" value="1"/>
</dbReference>
<evidence type="ECO:0000256" key="8">
    <source>
        <dbReference type="ARBA" id="ARBA00023180"/>
    </source>
</evidence>
<dbReference type="GO" id="GO:0005886">
    <property type="term" value="C:plasma membrane"/>
    <property type="evidence" value="ECO:0007669"/>
    <property type="project" value="UniProtKB-SubCell"/>
</dbReference>
<feature type="transmembrane region" description="Helical" evidence="11">
    <location>
        <begin position="30"/>
        <end position="51"/>
    </location>
</feature>
<feature type="transmembrane region" description="Helical" evidence="11">
    <location>
        <begin position="97"/>
        <end position="122"/>
    </location>
</feature>
<feature type="transmembrane region" description="Helical" evidence="11">
    <location>
        <begin position="324"/>
        <end position="345"/>
    </location>
</feature>
<dbReference type="CDD" id="cd00637">
    <property type="entry name" value="7tm_classA_rhodopsin-like"/>
    <property type="match status" value="1"/>
</dbReference>
<dbReference type="Gene3D" id="1.20.1070.10">
    <property type="entry name" value="Rhodopsin 7-helix transmembrane proteins"/>
    <property type="match status" value="1"/>
</dbReference>
<feature type="region of interest" description="Disordered" evidence="10">
    <location>
        <begin position="247"/>
        <end position="280"/>
    </location>
</feature>
<dbReference type="EMBL" id="CACVKT020005508">
    <property type="protein sequence ID" value="CAC5395438.1"/>
    <property type="molecule type" value="Genomic_DNA"/>
</dbReference>